<dbReference type="PROSITE" id="PS50106">
    <property type="entry name" value="PDZ"/>
    <property type="match status" value="1"/>
</dbReference>
<dbReference type="Pfam" id="PF00595">
    <property type="entry name" value="PDZ"/>
    <property type="match status" value="1"/>
</dbReference>
<protein>
    <submittedName>
        <fullName evidence="3">S41 family peptidase</fullName>
    </submittedName>
</protein>
<dbReference type="InterPro" id="IPR001478">
    <property type="entry name" value="PDZ"/>
</dbReference>
<dbReference type="CDD" id="cd06567">
    <property type="entry name" value="Peptidase_S41"/>
    <property type="match status" value="1"/>
</dbReference>
<dbReference type="SMART" id="SM00245">
    <property type="entry name" value="TSPc"/>
    <property type="match status" value="1"/>
</dbReference>
<dbReference type="Pfam" id="PF03572">
    <property type="entry name" value="Peptidase_S41"/>
    <property type="match status" value="1"/>
</dbReference>
<feature type="compositionally biased region" description="Polar residues" evidence="1">
    <location>
        <begin position="422"/>
        <end position="432"/>
    </location>
</feature>
<dbReference type="EMBL" id="JAPOHA010000015">
    <property type="protein sequence ID" value="MCY1715070.1"/>
    <property type="molecule type" value="Genomic_DNA"/>
</dbReference>
<gene>
    <name evidence="3" type="ORF">OUY18_12515</name>
</gene>
<dbReference type="SUPFAM" id="SSF52096">
    <property type="entry name" value="ClpP/crotonase"/>
    <property type="match status" value="1"/>
</dbReference>
<accession>A0ABT4BVZ6</accession>
<reference evidence="3 4" key="1">
    <citation type="submission" date="2022-11" db="EMBL/GenBank/DDBJ databases">
        <authorList>
            <person name="Caiyu Z."/>
        </authorList>
    </citation>
    <scope>NUCLEOTIDE SEQUENCE [LARGE SCALE GENOMIC DNA]</scope>
    <source>
        <strain evidence="3 4">YR-4</strain>
    </source>
</reference>
<feature type="domain" description="PDZ" evidence="2">
    <location>
        <begin position="96"/>
        <end position="166"/>
    </location>
</feature>
<dbReference type="RefSeq" id="WP_268059107.1">
    <property type="nucleotide sequence ID" value="NZ_JAPOHA010000015.1"/>
</dbReference>
<dbReference type="PANTHER" id="PTHR32060">
    <property type="entry name" value="TAIL-SPECIFIC PROTEASE"/>
    <property type="match status" value="1"/>
</dbReference>
<dbReference type="SMART" id="SM00228">
    <property type="entry name" value="PDZ"/>
    <property type="match status" value="1"/>
</dbReference>
<comment type="caution">
    <text evidence="3">The sequence shown here is derived from an EMBL/GenBank/DDBJ whole genome shotgun (WGS) entry which is preliminary data.</text>
</comment>
<dbReference type="SUPFAM" id="SSF50156">
    <property type="entry name" value="PDZ domain-like"/>
    <property type="match status" value="1"/>
</dbReference>
<feature type="region of interest" description="Disordered" evidence="1">
    <location>
        <begin position="412"/>
        <end position="432"/>
    </location>
</feature>
<dbReference type="InterPro" id="IPR029045">
    <property type="entry name" value="ClpP/crotonase-like_dom_sf"/>
</dbReference>
<proteinExistence type="predicted"/>
<keyword evidence="4" id="KW-1185">Reference proteome</keyword>
<organism evidence="3 4">
    <name type="scientific">Caproiciproducens galactitolivorans</name>
    <dbReference type="NCBI Taxonomy" id="642589"/>
    <lineage>
        <taxon>Bacteria</taxon>
        <taxon>Bacillati</taxon>
        <taxon>Bacillota</taxon>
        <taxon>Clostridia</taxon>
        <taxon>Eubacteriales</taxon>
        <taxon>Acutalibacteraceae</taxon>
        <taxon>Caproiciproducens</taxon>
    </lineage>
</organism>
<dbReference type="PANTHER" id="PTHR32060:SF22">
    <property type="entry name" value="CARBOXYL-TERMINAL-PROCESSING PEPTIDASE 3, CHLOROPLASTIC"/>
    <property type="match status" value="1"/>
</dbReference>
<evidence type="ECO:0000313" key="3">
    <source>
        <dbReference type="EMBL" id="MCY1715070.1"/>
    </source>
</evidence>
<evidence type="ECO:0000313" key="4">
    <source>
        <dbReference type="Proteomes" id="UP001082703"/>
    </source>
</evidence>
<dbReference type="Gene3D" id="2.30.42.10">
    <property type="match status" value="1"/>
</dbReference>
<dbReference type="Proteomes" id="UP001082703">
    <property type="component" value="Unassembled WGS sequence"/>
</dbReference>
<dbReference type="InterPro" id="IPR005151">
    <property type="entry name" value="Tail-specific_protease"/>
</dbReference>
<evidence type="ECO:0000256" key="1">
    <source>
        <dbReference type="SAM" id="MobiDB-lite"/>
    </source>
</evidence>
<name>A0ABT4BVZ6_9FIRM</name>
<dbReference type="Gene3D" id="3.30.750.44">
    <property type="match status" value="1"/>
</dbReference>
<evidence type="ECO:0000259" key="2">
    <source>
        <dbReference type="PROSITE" id="PS50106"/>
    </source>
</evidence>
<dbReference type="InterPro" id="IPR036034">
    <property type="entry name" value="PDZ_sf"/>
</dbReference>
<sequence length="432" mass="45691">MSRKLSWGAAVALVAVTASVTVSLTYVYAMKSFNTKVADINERQAMYTKLSEIDQKTRQDYIGSVNEKELNDGICAGYAAGLGNSQAKYLSAEKYKAYLNGSSEKSIGVGIKTVQDKDGNMEVIEVTPGSPAEKSGIKKGDTIVSMDDKEIVRLTYGDALNKLDGAAGSKVKFGILRRQNAAGPSAEAKAALLSITVTRAEYAEQTLTSSMINGNVAYLKISAFTDSNAEQFNNMLAARIKQGASGIVIDLRSNSGGSIRGMAEMLDTLLPAGNTVSYRDKAGKTTVQYTSGPNTVNLPISVMINRNTFGVAEIFAADIKDYKKGLLVGERTAGLGTKDEVKPLSDGSAIILPVADYLTLNGDVFSGKGIGVDIEKELTSEQQALLVRNQLKGDQDPQLQAAVSALIRQGASVEKAPGTENAPVNSNAAATE</sequence>
<dbReference type="CDD" id="cd06782">
    <property type="entry name" value="cpPDZ_CPP-like"/>
    <property type="match status" value="1"/>
</dbReference>
<dbReference type="Gene3D" id="3.90.226.10">
    <property type="entry name" value="2-enoyl-CoA Hydratase, Chain A, domain 1"/>
    <property type="match status" value="1"/>
</dbReference>